<dbReference type="EMBL" id="MLAK01000176">
    <property type="protein sequence ID" value="OHT15867.1"/>
    <property type="molecule type" value="Genomic_DNA"/>
</dbReference>
<feature type="domain" description="Protein kinase" evidence="2">
    <location>
        <begin position="23"/>
        <end position="291"/>
    </location>
</feature>
<dbReference type="InterPro" id="IPR011009">
    <property type="entry name" value="Kinase-like_dom_sf"/>
</dbReference>
<dbReference type="GO" id="GO:0005524">
    <property type="term" value="F:ATP binding"/>
    <property type="evidence" value="ECO:0007669"/>
    <property type="project" value="InterPro"/>
</dbReference>
<accession>A0A1J4KX85</accession>
<dbReference type="PANTHER" id="PTHR11102:SF160">
    <property type="entry name" value="ERAD-ASSOCIATED E3 UBIQUITIN-PROTEIN LIGASE COMPONENT HRD3"/>
    <property type="match status" value="1"/>
</dbReference>
<protein>
    <recommendedName>
        <fullName evidence="2">Protein kinase domain-containing protein</fullName>
    </recommendedName>
</protein>
<dbReference type="Proteomes" id="UP000179807">
    <property type="component" value="Unassembled WGS sequence"/>
</dbReference>
<comment type="caution">
    <text evidence="3">The sequence shown here is derived from an EMBL/GenBank/DDBJ whole genome shotgun (WGS) entry which is preliminary data.</text>
</comment>
<dbReference type="InterPro" id="IPR001245">
    <property type="entry name" value="Ser-Thr/Tyr_kinase_cat_dom"/>
</dbReference>
<dbReference type="OrthoDB" id="272077at2759"/>
<name>A0A1J4KX85_9EUKA</name>
<evidence type="ECO:0000256" key="1">
    <source>
        <dbReference type="ARBA" id="ARBA00038101"/>
    </source>
</evidence>
<dbReference type="Pfam" id="PF07714">
    <property type="entry name" value="PK_Tyr_Ser-Thr"/>
    <property type="match status" value="1"/>
</dbReference>
<comment type="similarity">
    <text evidence="1">Belongs to the sel-1 family.</text>
</comment>
<proteinExistence type="inferred from homology"/>
<organism evidence="3 4">
    <name type="scientific">Tritrichomonas foetus</name>
    <dbReference type="NCBI Taxonomy" id="1144522"/>
    <lineage>
        <taxon>Eukaryota</taxon>
        <taxon>Metamonada</taxon>
        <taxon>Parabasalia</taxon>
        <taxon>Tritrichomonadida</taxon>
        <taxon>Tritrichomonadidae</taxon>
        <taxon>Tritrichomonas</taxon>
    </lineage>
</organism>
<dbReference type="GO" id="GO:0004672">
    <property type="term" value="F:protein kinase activity"/>
    <property type="evidence" value="ECO:0007669"/>
    <property type="project" value="InterPro"/>
</dbReference>
<dbReference type="InterPro" id="IPR050767">
    <property type="entry name" value="Sel1_AlgK"/>
</dbReference>
<dbReference type="RefSeq" id="XP_068369003.1">
    <property type="nucleotide sequence ID" value="XM_068497398.1"/>
</dbReference>
<dbReference type="PROSITE" id="PS50011">
    <property type="entry name" value="PROTEIN_KINASE_DOM"/>
    <property type="match status" value="1"/>
</dbReference>
<dbReference type="SUPFAM" id="SSF56112">
    <property type="entry name" value="Protein kinase-like (PK-like)"/>
    <property type="match status" value="1"/>
</dbReference>
<dbReference type="InterPro" id="IPR006597">
    <property type="entry name" value="Sel1-like"/>
</dbReference>
<dbReference type="Gene3D" id="1.10.510.10">
    <property type="entry name" value="Transferase(Phosphotransferase) domain 1"/>
    <property type="match status" value="1"/>
</dbReference>
<dbReference type="Gene3D" id="1.25.40.10">
    <property type="entry name" value="Tetratricopeptide repeat domain"/>
    <property type="match status" value="6"/>
</dbReference>
<sequence length="1686" mass="191940">MSEAPQYQQCPPNYECLMGAMNFQFLEVIGGRNFGTTSRERNKKNGTFVTFKTIPSFFIERRMSNVGILSIVYQFSKLFHPAIATIQGVIFPDRDCTSHYRFVGEYYERGSLADLYNGYPMSKSPDFWTPTRKAIIAFGIAAGMQFLQHTGYTHGYLTPSNVVFDRNFHPHVNDFWYNIFIPEKNQRFITGPYSIYSAPERFRLEQQTNRGDVFSYGMILFELAYDFPLIDNDKYSQQKILSMVYSNELKSPYVTPKLQRLIFKCLSLNPIDRPSFDYVVGSFFDDHDPLFAGTNFVEFSVYRLCVLQNHIYQMSHVNTFDTGNIPVLPQNAEYLRRYAEMSGNPKALYQYGKLTNNYDFIKIAADKGNKSAQFWYSTYLENTNKEESMKYLVASADQNHVKALEKLAELTNSDEHLKRAADLGSPRAQVKFALKTNHLYYLKMAADKHDSEALYLLAKHEETGSPLHFDEEDAKIPITMKMNPNDAFQFLNEKTQSVIYKNLCSAIIHYNEAAVLNNSDAISRLESISSNGSKLVTRAESIFKQNDPKKVDELIMYALMILAGCFSVERNVHEASRILSLAAQITNNPDAQFQLYDLFNKPGIKIEAPKNSDEAITYLKNSAYQGHTKAALQFGQYLFAASNYSINDFIEQGTIKYFRHAANMGDVDAMVTYANFVQTIKGLESPTNESALYYKLAASRGSLPAQFNYGQLLELGAGIPHNIPEALYYYKLAAKQGYGGAMLAIAQLYDQHKELNIDEREIMKRYLIAGSHGESRAMYIVGERYSYGQGVEIDIQRALLYYQIASFLGDMSAQFKYGDYLVKSYMNAPEYVTEGFAFLLLALSQENNTQESMKIRILASQSLAKLFMNKKLKIYNLKKARFWFQESLKLGDFEALTYIGDIYHMKGKFPVAFGAYSTGQQEGVMSCYSRLAKYYENGIVCGKDLKKAAEYYEIAGETNQKYFLNAAKVYDQIKLYDMKKNQLSLKTLRINSKKDHDSNKNQNVDDDDYDYDYYDYDVDDDDFFNNFDDDFLADVDNKISLLYTKSIPLNDTKRLAHLRMGQILLECKSPTDVKMAEALLQESAKYGNPDAFLALSTITNNPDSKSYYIKQAAKYGNPKAKALHAMALIDSNPSKALRLLWEAKSAKEPEAFMKIAELCETGRVLQRDISRAINLYITADVLHHPTAKSNAIRLIHVLNSGISDNHFMSSPFFSEEIKKLAFNILYDIEKKAAIEKLRNMAIRGNWQAQIIIGHIYSGCENVPRNLDLAIECFRYAINAEINEISTIEAMIKLASILVEKGMIDSAFGILDLAKSKGSREASILKIILTLTGNSLSLNDVKFDGNHIFTKQIKFTGIEKNDLKELMKQNFSKQLVQNPYVMHNTGIALTGGFENQRYKNKDNEINILNDIQSSDNQSYYSQSSDIQSTDIHSNDIQSIDTQLNDNFNYTENGEFNYKNEETSIDDIERGLYYLHESADKTGDPYLQFSYAKELIAQNPDDQIAIHYLEMSANQGCTEAARLLVKINDGKDSQTVSYYVKMGADLGDRYLMFRRAKELIELGEMHEAKHLLMVVARSNGRAAYLLALLYEEGEKLKKNYQKAFDYYNAASALGIHISLERMGYLLAVGGFGLAQDEKRALHIIRKASCIGIGKAVFTVSVNQEFKDYIAKVSKPSHRFCEIIEEEFE</sequence>
<dbReference type="InterPro" id="IPR011990">
    <property type="entry name" value="TPR-like_helical_dom_sf"/>
</dbReference>
<dbReference type="InterPro" id="IPR000719">
    <property type="entry name" value="Prot_kinase_dom"/>
</dbReference>
<evidence type="ECO:0000259" key="2">
    <source>
        <dbReference type="PROSITE" id="PS50011"/>
    </source>
</evidence>
<evidence type="ECO:0000313" key="3">
    <source>
        <dbReference type="EMBL" id="OHT15867.1"/>
    </source>
</evidence>
<reference evidence="3" key="1">
    <citation type="submission" date="2016-10" db="EMBL/GenBank/DDBJ databases">
        <authorList>
            <person name="Benchimol M."/>
            <person name="Almeida L.G."/>
            <person name="Vasconcelos A.T."/>
            <person name="Perreira-Neves A."/>
            <person name="Rosa I.A."/>
            <person name="Tasca T."/>
            <person name="Bogo M.R."/>
            <person name="de Souza W."/>
        </authorList>
    </citation>
    <scope>NUCLEOTIDE SEQUENCE [LARGE SCALE GENOMIC DNA]</scope>
    <source>
        <strain evidence="3">K</strain>
    </source>
</reference>
<dbReference type="Pfam" id="PF08238">
    <property type="entry name" value="Sel1"/>
    <property type="match status" value="10"/>
</dbReference>
<gene>
    <name evidence="3" type="ORF">TRFO_13698</name>
</gene>
<dbReference type="PANTHER" id="PTHR11102">
    <property type="entry name" value="SEL-1-LIKE PROTEIN"/>
    <property type="match status" value="1"/>
</dbReference>
<dbReference type="SUPFAM" id="SSF81901">
    <property type="entry name" value="HCP-like"/>
    <property type="match status" value="6"/>
</dbReference>
<dbReference type="VEuPathDB" id="TrichDB:TRFO_13698"/>
<keyword evidence="4" id="KW-1185">Reference proteome</keyword>
<dbReference type="GeneID" id="94832102"/>
<dbReference type="SMART" id="SM00671">
    <property type="entry name" value="SEL1"/>
    <property type="match status" value="12"/>
</dbReference>
<evidence type="ECO:0000313" key="4">
    <source>
        <dbReference type="Proteomes" id="UP000179807"/>
    </source>
</evidence>